<keyword evidence="5 8" id="KW-1133">Transmembrane helix</keyword>
<evidence type="ECO:0000313" key="9">
    <source>
        <dbReference type="EMBL" id="TPX08511.1"/>
    </source>
</evidence>
<dbReference type="Pfam" id="PF13641">
    <property type="entry name" value="Glyco_tranf_2_3"/>
    <property type="match status" value="1"/>
</dbReference>
<evidence type="ECO:0000256" key="5">
    <source>
        <dbReference type="ARBA" id="ARBA00022989"/>
    </source>
</evidence>
<dbReference type="GO" id="GO:0016020">
    <property type="term" value="C:membrane"/>
    <property type="evidence" value="ECO:0007669"/>
    <property type="project" value="UniProtKB-SubCell"/>
</dbReference>
<comment type="subcellular location">
    <subcellularLocation>
        <location evidence="1">Membrane</location>
    </subcellularLocation>
</comment>
<dbReference type="AlphaFoldDB" id="A0A507AUC6"/>
<evidence type="ECO:0000256" key="3">
    <source>
        <dbReference type="ARBA" id="ARBA00022679"/>
    </source>
</evidence>
<keyword evidence="7" id="KW-0325">Glycoprotein</keyword>
<dbReference type="OrthoDB" id="2849215at2759"/>
<evidence type="ECO:0000256" key="8">
    <source>
        <dbReference type="SAM" id="Phobius"/>
    </source>
</evidence>
<evidence type="ECO:0000313" key="10">
    <source>
        <dbReference type="Proteomes" id="UP000319257"/>
    </source>
</evidence>
<comment type="caution">
    <text evidence="9">The sequence shown here is derived from an EMBL/GenBank/DDBJ whole genome shotgun (WGS) entry which is preliminary data.</text>
</comment>
<name>A0A507AUC6_9PEZI</name>
<gene>
    <name evidence="9" type="ORF">E0L32_009998</name>
</gene>
<keyword evidence="2" id="KW-0328">Glycosyltransferase</keyword>
<evidence type="ECO:0000256" key="1">
    <source>
        <dbReference type="ARBA" id="ARBA00004370"/>
    </source>
</evidence>
<organism evidence="9 10">
    <name type="scientific">Thyridium curvatum</name>
    <dbReference type="NCBI Taxonomy" id="1093900"/>
    <lineage>
        <taxon>Eukaryota</taxon>
        <taxon>Fungi</taxon>
        <taxon>Dikarya</taxon>
        <taxon>Ascomycota</taxon>
        <taxon>Pezizomycotina</taxon>
        <taxon>Sordariomycetes</taxon>
        <taxon>Sordariomycetidae</taxon>
        <taxon>Thyridiales</taxon>
        <taxon>Thyridiaceae</taxon>
        <taxon>Thyridium</taxon>
    </lineage>
</organism>
<accession>A0A507AUC6</accession>
<evidence type="ECO:0000256" key="4">
    <source>
        <dbReference type="ARBA" id="ARBA00022692"/>
    </source>
</evidence>
<evidence type="ECO:0008006" key="11">
    <source>
        <dbReference type="Google" id="ProtNLM"/>
    </source>
</evidence>
<sequence length="423" mass="48271">MTLALGLLCAWDLYEKVLVSHLAKKYKTVPLPDVPTYSSNDVSIVVPTIDTDSNFIECMRLWLKSKPREIIVVTVPRCEAHVLQLLAPVLNDKITILTVPLANKRQQLMAGVKAATGKIIALVDDDAYWRGPAVIPYLLAPFENPEVGLVAGLQSPEIPHERRNAKAITVWEAAASLDMLKMNHDQPVRFTADGGCWVLVGRTMFARASILQDQCFSNSFAHEVVNHKVVNAADDVYVTSWALDHGWKICVQNAPEAEITTDIKRDWKFALQNLRWERGNFRTFTTRLFVSPGYRLLNKRHPYLTRKLLEKLTRPLWAFAYISAWFRTLQTAPWLAIAYVIWMAFGWGGWVSNYRAFIRQYPYMAGKVWALIFMENMGPIVDVYALFTMNDDSWLTRTADTQSPASSHGCKFKIWFRMRPITT</sequence>
<dbReference type="PANTHER" id="PTHR47844:SF1">
    <property type="entry name" value="EXOSTOSIN-LIKE 2"/>
    <property type="match status" value="1"/>
</dbReference>
<evidence type="ECO:0000256" key="6">
    <source>
        <dbReference type="ARBA" id="ARBA00023136"/>
    </source>
</evidence>
<keyword evidence="10" id="KW-1185">Reference proteome</keyword>
<proteinExistence type="predicted"/>
<evidence type="ECO:0000256" key="7">
    <source>
        <dbReference type="ARBA" id="ARBA00023180"/>
    </source>
</evidence>
<keyword evidence="3" id="KW-0808">Transferase</keyword>
<dbReference type="RefSeq" id="XP_030990222.1">
    <property type="nucleotide sequence ID" value="XM_031132568.1"/>
</dbReference>
<keyword evidence="4 8" id="KW-0812">Transmembrane</keyword>
<reference evidence="9 10" key="1">
    <citation type="submission" date="2019-06" db="EMBL/GenBank/DDBJ databases">
        <title>Draft genome sequence of the filamentous fungus Phialemoniopsis curvata isolated from diesel fuel.</title>
        <authorList>
            <person name="Varaljay V.A."/>
            <person name="Lyon W.J."/>
            <person name="Crouch A.L."/>
            <person name="Drake C.E."/>
            <person name="Hollomon J.M."/>
            <person name="Nadeau L.J."/>
            <person name="Nunn H.S."/>
            <person name="Stevenson B.S."/>
            <person name="Bojanowski C.L."/>
            <person name="Crookes-Goodson W.J."/>
        </authorList>
    </citation>
    <scope>NUCLEOTIDE SEQUENCE [LARGE SCALE GENOMIC DNA]</scope>
    <source>
        <strain evidence="9 10">D216</strain>
    </source>
</reference>
<dbReference type="InParanoid" id="A0A507AUC6"/>
<dbReference type="GO" id="GO:0016757">
    <property type="term" value="F:glycosyltransferase activity"/>
    <property type="evidence" value="ECO:0007669"/>
    <property type="project" value="UniProtKB-KW"/>
</dbReference>
<dbReference type="EMBL" id="SKBQ01000077">
    <property type="protein sequence ID" value="TPX08511.1"/>
    <property type="molecule type" value="Genomic_DNA"/>
</dbReference>
<dbReference type="InterPro" id="IPR052427">
    <property type="entry name" value="Glycosyltrans_GT2/GT47"/>
</dbReference>
<dbReference type="GeneID" id="41977445"/>
<dbReference type="PANTHER" id="PTHR47844">
    <property type="entry name" value="SYNTHASE CPS1, PUTATIVE (AFU_ORTHOLOGUE AFUA_7G02500)-RELATED"/>
    <property type="match status" value="1"/>
</dbReference>
<protein>
    <recommendedName>
        <fullName evidence="11">Polysaccharide synthase</fullName>
    </recommendedName>
</protein>
<dbReference type="Proteomes" id="UP000319257">
    <property type="component" value="Unassembled WGS sequence"/>
</dbReference>
<dbReference type="InterPro" id="IPR029044">
    <property type="entry name" value="Nucleotide-diphossugar_trans"/>
</dbReference>
<keyword evidence="6 8" id="KW-0472">Membrane</keyword>
<feature type="transmembrane region" description="Helical" evidence="8">
    <location>
        <begin position="332"/>
        <end position="356"/>
    </location>
</feature>
<dbReference type="Gene3D" id="3.90.550.10">
    <property type="entry name" value="Spore Coat Polysaccharide Biosynthesis Protein SpsA, Chain A"/>
    <property type="match status" value="1"/>
</dbReference>
<dbReference type="STRING" id="1093900.A0A507AUC6"/>
<dbReference type="SUPFAM" id="SSF53448">
    <property type="entry name" value="Nucleotide-diphospho-sugar transferases"/>
    <property type="match status" value="1"/>
</dbReference>
<evidence type="ECO:0000256" key="2">
    <source>
        <dbReference type="ARBA" id="ARBA00022676"/>
    </source>
</evidence>